<feature type="region of interest" description="Disordered" evidence="15">
    <location>
        <begin position="439"/>
        <end position="505"/>
    </location>
</feature>
<dbReference type="Gene3D" id="3.90.980.10">
    <property type="entry name" value="DNA primase, catalytic core, N-terminal domain"/>
    <property type="match status" value="1"/>
</dbReference>
<dbReference type="PROSITE" id="PS50880">
    <property type="entry name" value="TOPRIM"/>
    <property type="match status" value="1"/>
</dbReference>
<comment type="domain">
    <text evidence="12">Contains an N-terminal zinc-binding domain, a central core domain that contains the primase activity, and a C-terminal DnaB-binding domain.</text>
</comment>
<dbReference type="GO" id="GO:0003899">
    <property type="term" value="F:DNA-directed RNA polymerase activity"/>
    <property type="evidence" value="ECO:0007669"/>
    <property type="project" value="UniProtKB-UniRule"/>
</dbReference>
<protein>
    <recommendedName>
        <fullName evidence="12 13">DNA primase</fullName>
        <ecNumber evidence="12">2.7.7.101</ecNumber>
    </recommendedName>
</protein>
<evidence type="ECO:0000256" key="11">
    <source>
        <dbReference type="ARBA" id="ARBA00023163"/>
    </source>
</evidence>
<evidence type="ECO:0000256" key="3">
    <source>
        <dbReference type="ARBA" id="ARBA00022679"/>
    </source>
</evidence>
<dbReference type="InterPro" id="IPR013264">
    <property type="entry name" value="DNAG_N"/>
</dbReference>
<keyword evidence="4 12" id="KW-0548">Nucleotidyltransferase</keyword>
<feature type="zinc finger region" description="CHC2-type" evidence="12 14">
    <location>
        <begin position="41"/>
        <end position="65"/>
    </location>
</feature>
<dbReference type="PANTHER" id="PTHR30313:SF2">
    <property type="entry name" value="DNA PRIMASE"/>
    <property type="match status" value="1"/>
</dbReference>
<dbReference type="CDD" id="cd03364">
    <property type="entry name" value="TOPRIM_DnaG_primases"/>
    <property type="match status" value="1"/>
</dbReference>
<comment type="similarity">
    <text evidence="12 13">Belongs to the DnaG primase family.</text>
</comment>
<evidence type="ECO:0000256" key="6">
    <source>
        <dbReference type="ARBA" id="ARBA00022723"/>
    </source>
</evidence>
<keyword evidence="9" id="KW-0460">Magnesium</keyword>
<dbReference type="InterPro" id="IPR006295">
    <property type="entry name" value="DNA_primase_DnaG"/>
</dbReference>
<accession>A0A4U3LTK8</accession>
<dbReference type="NCBIfam" id="TIGR01391">
    <property type="entry name" value="dnaG"/>
    <property type="match status" value="1"/>
</dbReference>
<evidence type="ECO:0000256" key="9">
    <source>
        <dbReference type="ARBA" id="ARBA00022842"/>
    </source>
</evidence>
<evidence type="ECO:0000259" key="16">
    <source>
        <dbReference type="PROSITE" id="PS50880"/>
    </source>
</evidence>
<dbReference type="SMART" id="SM00493">
    <property type="entry name" value="TOPRIM"/>
    <property type="match status" value="1"/>
</dbReference>
<dbReference type="InterPro" id="IPR006171">
    <property type="entry name" value="TOPRIM_dom"/>
</dbReference>
<dbReference type="OrthoDB" id="9803773at2"/>
<dbReference type="GO" id="GO:0003677">
    <property type="term" value="F:DNA binding"/>
    <property type="evidence" value="ECO:0007669"/>
    <property type="project" value="UniProtKB-KW"/>
</dbReference>
<dbReference type="FunFam" id="3.90.580.10:FF:000001">
    <property type="entry name" value="DNA primase"/>
    <property type="match status" value="1"/>
</dbReference>
<dbReference type="RefSeq" id="WP_137253895.1">
    <property type="nucleotide sequence ID" value="NZ_JBHSPQ010000001.1"/>
</dbReference>
<comment type="caution">
    <text evidence="17">The sequence shown here is derived from an EMBL/GenBank/DDBJ whole genome shotgun (WGS) entry which is preliminary data.</text>
</comment>
<dbReference type="GO" id="GO:0000428">
    <property type="term" value="C:DNA-directed RNA polymerase complex"/>
    <property type="evidence" value="ECO:0007669"/>
    <property type="project" value="UniProtKB-KW"/>
</dbReference>
<dbReference type="Pfam" id="PF01807">
    <property type="entry name" value="Zn_ribbon_DnaG"/>
    <property type="match status" value="1"/>
</dbReference>
<dbReference type="HAMAP" id="MF_00974">
    <property type="entry name" value="DNA_primase_DnaG"/>
    <property type="match status" value="1"/>
</dbReference>
<dbReference type="Gene3D" id="3.90.580.10">
    <property type="entry name" value="Zinc finger, CHC2-type domain"/>
    <property type="match status" value="1"/>
</dbReference>
<evidence type="ECO:0000256" key="1">
    <source>
        <dbReference type="ARBA" id="ARBA00022478"/>
    </source>
</evidence>
<dbReference type="Proteomes" id="UP000305836">
    <property type="component" value="Unassembled WGS sequence"/>
</dbReference>
<dbReference type="EC" id="2.7.7.101" evidence="12"/>
<evidence type="ECO:0000313" key="19">
    <source>
        <dbReference type="Proteomes" id="UP000305836"/>
    </source>
</evidence>
<dbReference type="Pfam" id="PF08275">
    <property type="entry name" value="DNAG_N"/>
    <property type="match status" value="1"/>
</dbReference>
<dbReference type="InterPro" id="IPR036977">
    <property type="entry name" value="DNA_primase_Znf_CHC2"/>
</dbReference>
<comment type="catalytic activity">
    <reaction evidence="12">
        <text>ssDNA + n NTP = ssDNA/pppN(pN)n-1 hybrid + (n-1) diphosphate.</text>
        <dbReference type="EC" id="2.7.7.101"/>
    </reaction>
</comment>
<evidence type="ECO:0000256" key="7">
    <source>
        <dbReference type="ARBA" id="ARBA00022771"/>
    </source>
</evidence>
<sequence>MAGRIKEEDIALVRERARIDDVVGSYVTLKNAGGGNLKGLCPFHDEKSPSFNVTPSRGFFYCFGCQEGGDVIDFIQKIDQITFSEAVETLASKVGIQLRYEDSGAPVPRGPGNQRPRLVEAHKVAAEFYVDQLFGAAEAAPGRQFLDKRGFDKDAAVHFGVGFSPRGGDVLTNHLRGRGFTNAELVASGLSADGQRGLYDRFRGRLMWPIRDASSDVIGFGARRLFDDDRIEAKYLNTPETPIYKKSKVLYGVDLARREIAKGRQAVVVEGYTDVMACHLAGVQTAVATCGTAFGDDHARVLRQLLLDHDQFRGEVIFTFDGDEAGQRAALKAFAGDQAFAAQTYVAVEPDGLDPCDLRLEKGDAAVRELIGRRVPLYRFVLGNVLSKYDLDRADTRVDALRDAARLVISIRDRSKVDAFTRELAGHLGMDEDQVRSEVYRAAARQGAAPGQSGRPGSGQPGSGQPGSGQPGRPGSDQTGGAAAVQHGQPVGAPQQPRRADVPSPRDQRYVIEWDALKVAMQHPNLVGVAFDELDDHDFTHPWLAAIRTAMAKAGGPAAAPAAEAWVVAVRDAIGNDPAAAVVGALAVDPLRLGREPDEQYAQALLARLQELTCARRIQDLKSKLQRTNPIDRPDEYNRMFGELIALEAYKAELRNRAISGAI</sequence>
<comment type="cofactor">
    <cofactor evidence="12 13 14">
        <name>Zn(2+)</name>
        <dbReference type="ChEBI" id="CHEBI:29105"/>
    </cofactor>
    <text evidence="12 13 14">Binds 1 zinc ion per monomer.</text>
</comment>
<dbReference type="InterPro" id="IPR050219">
    <property type="entry name" value="DnaG_primase"/>
</dbReference>
<keyword evidence="7 12" id="KW-0863">Zinc-finger</keyword>
<evidence type="ECO:0000256" key="10">
    <source>
        <dbReference type="ARBA" id="ARBA00023125"/>
    </source>
</evidence>
<dbReference type="InterPro" id="IPR013173">
    <property type="entry name" value="DNA_primase_DnaG_DnaB-bd_dom"/>
</dbReference>
<evidence type="ECO:0000256" key="4">
    <source>
        <dbReference type="ARBA" id="ARBA00022695"/>
    </source>
</evidence>
<keyword evidence="6 12" id="KW-0479">Metal-binding</keyword>
<dbReference type="PIRSF" id="PIRSF002811">
    <property type="entry name" value="DnaG"/>
    <property type="match status" value="1"/>
</dbReference>
<name>A0A4U3LTK8_9ACTN</name>
<dbReference type="InterPro" id="IPR034151">
    <property type="entry name" value="TOPRIM_DnaG_bac"/>
</dbReference>
<evidence type="ECO:0000256" key="2">
    <source>
        <dbReference type="ARBA" id="ARBA00022515"/>
    </source>
</evidence>
<gene>
    <name evidence="12" type="primary">dnaG</name>
    <name evidence="18" type="ORF">FDA38_10915</name>
    <name evidence="17" type="ORF">FDA38_11960</name>
</gene>
<dbReference type="GO" id="GO:1990077">
    <property type="term" value="C:primosome complex"/>
    <property type="evidence" value="ECO:0007669"/>
    <property type="project" value="UniProtKB-KW"/>
</dbReference>
<organism evidence="17 19">
    <name type="scientific">Kribbella jiaozuonensis</name>
    <dbReference type="NCBI Taxonomy" id="2575441"/>
    <lineage>
        <taxon>Bacteria</taxon>
        <taxon>Bacillati</taxon>
        <taxon>Actinomycetota</taxon>
        <taxon>Actinomycetes</taxon>
        <taxon>Propionibacteriales</taxon>
        <taxon>Kribbellaceae</taxon>
        <taxon>Kribbella</taxon>
    </lineage>
</organism>
<dbReference type="GO" id="GO:0008270">
    <property type="term" value="F:zinc ion binding"/>
    <property type="evidence" value="ECO:0007669"/>
    <property type="project" value="UniProtKB-UniRule"/>
</dbReference>
<dbReference type="InterPro" id="IPR037068">
    <property type="entry name" value="DNA_primase_core_N_sf"/>
</dbReference>
<evidence type="ECO:0000256" key="8">
    <source>
        <dbReference type="ARBA" id="ARBA00022833"/>
    </source>
</evidence>
<feature type="compositionally biased region" description="Low complexity" evidence="15">
    <location>
        <begin position="441"/>
        <end position="453"/>
    </location>
</feature>
<dbReference type="EMBL" id="SZPZ01000001">
    <property type="protein sequence ID" value="TKK83210.1"/>
    <property type="molecule type" value="Genomic_DNA"/>
</dbReference>
<keyword evidence="8 12" id="KW-0862">Zinc</keyword>
<reference evidence="17 19" key="1">
    <citation type="submission" date="2019-04" db="EMBL/GenBank/DDBJ databases">
        <title>Kribbella sp. NEAU-THZ 27 nov., a novel actinomycete isolated from soil.</title>
        <authorList>
            <person name="Duan L."/>
        </authorList>
    </citation>
    <scope>NUCLEOTIDE SEQUENCE [LARGE SCALE GENOMIC DNA]</scope>
    <source>
        <strain evidence="17">NEAU-THZ 27</strain>
        <strain evidence="19">NEAU-THZ27</strain>
    </source>
</reference>
<feature type="compositionally biased region" description="Gly residues" evidence="15">
    <location>
        <begin position="454"/>
        <end position="472"/>
    </location>
</feature>
<evidence type="ECO:0000256" key="5">
    <source>
        <dbReference type="ARBA" id="ARBA00022705"/>
    </source>
</evidence>
<feature type="domain" description="Toprim" evidence="16">
    <location>
        <begin position="264"/>
        <end position="350"/>
    </location>
</feature>
<dbReference type="EMBL" id="SZPZ01000002">
    <property type="protein sequence ID" value="TKK79140.1"/>
    <property type="molecule type" value="Genomic_DNA"/>
</dbReference>
<keyword evidence="19" id="KW-1185">Reference proteome</keyword>
<dbReference type="SMART" id="SM00400">
    <property type="entry name" value="ZnF_CHCC"/>
    <property type="match status" value="1"/>
</dbReference>
<keyword evidence="5 12" id="KW-0235">DNA replication</keyword>
<evidence type="ECO:0000313" key="18">
    <source>
        <dbReference type="EMBL" id="TKK83210.1"/>
    </source>
</evidence>
<dbReference type="PANTHER" id="PTHR30313">
    <property type="entry name" value="DNA PRIMASE"/>
    <property type="match status" value="1"/>
</dbReference>
<evidence type="ECO:0000256" key="12">
    <source>
        <dbReference type="HAMAP-Rule" id="MF_00974"/>
    </source>
</evidence>
<dbReference type="SMART" id="SM00766">
    <property type="entry name" value="DnaG_DnaB_bind"/>
    <property type="match status" value="1"/>
</dbReference>
<dbReference type="AlphaFoldDB" id="A0A4U3LTK8"/>
<dbReference type="Pfam" id="PF13662">
    <property type="entry name" value="Toprim_4"/>
    <property type="match status" value="1"/>
</dbReference>
<keyword evidence="3 12" id="KW-0808">Transferase</keyword>
<keyword evidence="1 12" id="KW-0240">DNA-directed RNA polymerase</keyword>
<dbReference type="InterPro" id="IPR030846">
    <property type="entry name" value="DnaG_bac"/>
</dbReference>
<evidence type="ECO:0000256" key="14">
    <source>
        <dbReference type="PIRSR" id="PIRSR002811-1"/>
    </source>
</evidence>
<dbReference type="InterPro" id="IPR019475">
    <property type="entry name" value="DNA_primase_DnaB-bd"/>
</dbReference>
<evidence type="ECO:0000256" key="13">
    <source>
        <dbReference type="PIRNR" id="PIRNR002811"/>
    </source>
</evidence>
<evidence type="ECO:0000313" key="17">
    <source>
        <dbReference type="EMBL" id="TKK79140.1"/>
    </source>
</evidence>
<dbReference type="Pfam" id="PF10410">
    <property type="entry name" value="DnaB_bind"/>
    <property type="match status" value="1"/>
</dbReference>
<dbReference type="Gene3D" id="3.40.1360.10">
    <property type="match status" value="1"/>
</dbReference>
<dbReference type="InterPro" id="IPR002694">
    <property type="entry name" value="Znf_CHC2"/>
</dbReference>
<keyword evidence="10 12" id="KW-0238">DNA-binding</keyword>
<dbReference type="Pfam" id="PF08278">
    <property type="entry name" value="DnaG_DnaB_bind"/>
    <property type="match status" value="1"/>
</dbReference>
<dbReference type="SUPFAM" id="SSF56731">
    <property type="entry name" value="DNA primase core"/>
    <property type="match status" value="1"/>
</dbReference>
<keyword evidence="2 12" id="KW-0639">Primosome</keyword>
<comment type="function">
    <text evidence="12 13">RNA polymerase that catalyzes the synthesis of short RNA molecules used as primers for DNA polymerase during DNA replication.</text>
</comment>
<proteinExistence type="inferred from homology"/>
<evidence type="ECO:0000256" key="15">
    <source>
        <dbReference type="SAM" id="MobiDB-lite"/>
    </source>
</evidence>
<comment type="subunit">
    <text evidence="12">Monomer. Interacts with DnaB.</text>
</comment>
<dbReference type="GO" id="GO:0006269">
    <property type="term" value="P:DNA replication, synthesis of primer"/>
    <property type="evidence" value="ECO:0007669"/>
    <property type="project" value="UniProtKB-UniRule"/>
</dbReference>
<dbReference type="SUPFAM" id="SSF57783">
    <property type="entry name" value="Zinc beta-ribbon"/>
    <property type="match status" value="1"/>
</dbReference>
<keyword evidence="11 12" id="KW-0804">Transcription</keyword>
<dbReference type="GO" id="GO:0005737">
    <property type="term" value="C:cytoplasm"/>
    <property type="evidence" value="ECO:0007669"/>
    <property type="project" value="TreeGrafter"/>
</dbReference>